<dbReference type="PIRSF" id="PIRSF007580">
    <property type="entry name" value="UCP07580"/>
    <property type="match status" value="1"/>
</dbReference>
<dbReference type="Pfam" id="PF10118">
    <property type="entry name" value="Metal_hydrol"/>
    <property type="match status" value="1"/>
</dbReference>
<reference evidence="3" key="1">
    <citation type="submission" date="2018-02" db="EMBL/GenBank/DDBJ databases">
        <title>Draft genome sequencing of Rhodococcus opacus KU647198.</title>
        <authorList>
            <person name="Zheng B.-X."/>
        </authorList>
    </citation>
    <scope>NUCLEOTIDE SEQUENCE [LARGE SCALE GENOMIC DNA]</scope>
    <source>
        <strain evidence="3">04-OD7</strain>
    </source>
</reference>
<keyword evidence="2" id="KW-0378">Hydrolase</keyword>
<dbReference type="PANTHER" id="PTHR39456">
    <property type="entry name" value="METAL-DEPENDENT HYDROLASE"/>
    <property type="match status" value="1"/>
</dbReference>
<gene>
    <name evidence="2" type="ORF">C5613_35800</name>
</gene>
<evidence type="ECO:0000256" key="1">
    <source>
        <dbReference type="SAM" id="Phobius"/>
    </source>
</evidence>
<dbReference type="Proteomes" id="UP000239290">
    <property type="component" value="Unassembled WGS sequence"/>
</dbReference>
<dbReference type="InterPro" id="IPR016516">
    <property type="entry name" value="UCP07580"/>
</dbReference>
<feature type="transmembrane region" description="Helical" evidence="1">
    <location>
        <begin position="218"/>
        <end position="237"/>
    </location>
</feature>
<dbReference type="RefSeq" id="WP_105421904.1">
    <property type="nucleotide sequence ID" value="NZ_PUIO01000061.1"/>
</dbReference>
<sequence length="310" mass="34952">MMSFPRIGRNPVVDPVGARRYTDEAHAIAARDVEFSWDGVPLHYVPGEPMATQVINFMHLVLPEGERAMSATLAEALPLIEDERLHEEVVGFVGQEATHAASHKGAREHLAELGMDIEPMAKKMDWLVDRILGDRGLSGRAKRAWLCERLGLFAAMEHYTAVVGEWLLTDPALEKAGMHPVMLDMVRWHGAEEVEHRNVAFDAYMYVDGSYARRVRTALIASLTLSLLFLTSMNYLFRTDPSTDKGRFWPLQLIRATRRGLVPNIKFLITEIPPYLRPGFHPSQIGDMDVAMRYLAQSPAADRSHRESHS</sequence>
<dbReference type="EMBL" id="PUIO01000061">
    <property type="protein sequence ID" value="PQP16805.1"/>
    <property type="molecule type" value="Genomic_DNA"/>
</dbReference>
<evidence type="ECO:0000313" key="3">
    <source>
        <dbReference type="Proteomes" id="UP000239290"/>
    </source>
</evidence>
<comment type="caution">
    <text evidence="2">The sequence shown here is derived from an EMBL/GenBank/DDBJ whole genome shotgun (WGS) entry which is preliminary data.</text>
</comment>
<protein>
    <submittedName>
        <fullName evidence="2">Metal-dependent hydrolase</fullName>
    </submittedName>
</protein>
<accession>A0A2S8IQ13</accession>
<proteinExistence type="predicted"/>
<organism evidence="2 3">
    <name type="scientific">Rhodococcus opacus</name>
    <name type="common">Nocardia opaca</name>
    <dbReference type="NCBI Taxonomy" id="37919"/>
    <lineage>
        <taxon>Bacteria</taxon>
        <taxon>Bacillati</taxon>
        <taxon>Actinomycetota</taxon>
        <taxon>Actinomycetes</taxon>
        <taxon>Mycobacteriales</taxon>
        <taxon>Nocardiaceae</taxon>
        <taxon>Rhodococcus</taxon>
    </lineage>
</organism>
<name>A0A2S8IQ13_RHOOP</name>
<evidence type="ECO:0000313" key="2">
    <source>
        <dbReference type="EMBL" id="PQP16805.1"/>
    </source>
</evidence>
<dbReference type="GO" id="GO:0016787">
    <property type="term" value="F:hydrolase activity"/>
    <property type="evidence" value="ECO:0007669"/>
    <property type="project" value="UniProtKB-KW"/>
</dbReference>
<keyword evidence="1" id="KW-0472">Membrane</keyword>
<keyword evidence="1" id="KW-1133">Transmembrane helix</keyword>
<dbReference type="AlphaFoldDB" id="A0A2S8IQ13"/>
<dbReference type="PANTHER" id="PTHR39456:SF1">
    <property type="entry name" value="METAL-DEPENDENT HYDROLASE"/>
    <property type="match status" value="1"/>
</dbReference>
<keyword evidence="1" id="KW-0812">Transmembrane</keyword>